<evidence type="ECO:0000256" key="2">
    <source>
        <dbReference type="RuleBase" id="RU000682"/>
    </source>
</evidence>
<keyword evidence="1 2" id="KW-0539">Nucleus</keyword>
<evidence type="ECO:0000256" key="4">
    <source>
        <dbReference type="SAM" id="SignalP"/>
    </source>
</evidence>
<evidence type="ECO:0000259" key="5">
    <source>
        <dbReference type="PROSITE" id="PS50071"/>
    </source>
</evidence>
<comment type="subcellular location">
    <subcellularLocation>
        <location evidence="1 2">Nucleus</location>
    </subcellularLocation>
</comment>
<proteinExistence type="predicted"/>
<accession>A0A7I8WB79</accession>
<dbReference type="InterPro" id="IPR009057">
    <property type="entry name" value="Homeodomain-like_sf"/>
</dbReference>
<dbReference type="SUPFAM" id="SSF46689">
    <property type="entry name" value="Homeodomain-like"/>
    <property type="match status" value="2"/>
</dbReference>
<evidence type="ECO:0000313" key="6">
    <source>
        <dbReference type="EMBL" id="CAD5125397.1"/>
    </source>
</evidence>
<feature type="DNA-binding region" description="Homeobox" evidence="1">
    <location>
        <begin position="178"/>
        <end position="237"/>
    </location>
</feature>
<dbReference type="FunFam" id="1.10.10.60:FF:000054">
    <property type="entry name" value="One cut domain family member"/>
    <property type="match status" value="2"/>
</dbReference>
<feature type="signal peptide" evidence="4">
    <location>
        <begin position="1"/>
        <end position="18"/>
    </location>
</feature>
<dbReference type="CDD" id="cd00086">
    <property type="entry name" value="homeodomain"/>
    <property type="match status" value="2"/>
</dbReference>
<dbReference type="Pfam" id="PF00046">
    <property type="entry name" value="Homeodomain"/>
    <property type="match status" value="2"/>
</dbReference>
<reference evidence="6 7" key="1">
    <citation type="submission" date="2020-08" db="EMBL/GenBank/DDBJ databases">
        <authorList>
            <person name="Hejnol A."/>
        </authorList>
    </citation>
    <scope>NUCLEOTIDE SEQUENCE [LARGE SCALE GENOMIC DNA]</scope>
</reference>
<sequence>MHASPLWWWFMVLTMTLNLHDDGARRWAYVHACKRKDSEMPKAEIPGPKKPRLVFTDIQRRTLMAIFKETKRPSKEMQATIAEQLGLKVSTVANFFMNARRRSLDKYTDANDVVQAACNDTIAAEAAEQQQQHHHKQNKKQNKAVHILDDIDDDWCLVFTACNRKEIEPHCNPPTKQTKKPRFVFNEVQRRTLHAVFKETKRPSKEMQASIAQQLGLSVTTVANFFMNARRRSLDKWEDGLGNNYRSSAGSSNLHAATASAPPPSHAQHHSHGSPCTAAVVEAGGGIERDRSPEGGDLLHHSTSA</sequence>
<dbReference type="GO" id="GO:0005634">
    <property type="term" value="C:nucleus"/>
    <property type="evidence" value="ECO:0007669"/>
    <property type="project" value="UniProtKB-SubCell"/>
</dbReference>
<dbReference type="EMBL" id="CAJFCJ010000026">
    <property type="protein sequence ID" value="CAD5125397.1"/>
    <property type="molecule type" value="Genomic_DNA"/>
</dbReference>
<dbReference type="PROSITE" id="PS50071">
    <property type="entry name" value="HOMEOBOX_2"/>
    <property type="match status" value="2"/>
</dbReference>
<evidence type="ECO:0000256" key="3">
    <source>
        <dbReference type="SAM" id="MobiDB-lite"/>
    </source>
</evidence>
<dbReference type="PANTHER" id="PTHR14057">
    <property type="entry name" value="TRANSCRIPTION FACTOR ONECUT"/>
    <property type="match status" value="1"/>
</dbReference>
<dbReference type="OrthoDB" id="10068888at2759"/>
<keyword evidence="1 2" id="KW-0238">DNA-binding</keyword>
<feature type="domain" description="Homeobox" evidence="5">
    <location>
        <begin position="46"/>
        <end position="106"/>
    </location>
</feature>
<evidence type="ECO:0000313" key="7">
    <source>
        <dbReference type="Proteomes" id="UP000549394"/>
    </source>
</evidence>
<evidence type="ECO:0000256" key="1">
    <source>
        <dbReference type="PROSITE-ProRule" id="PRU00108"/>
    </source>
</evidence>
<keyword evidence="1 2" id="KW-0371">Homeobox</keyword>
<comment type="caution">
    <text evidence="6">The sequence shown here is derived from an EMBL/GenBank/DDBJ whole genome shotgun (WGS) entry which is preliminary data.</text>
</comment>
<organism evidence="6 7">
    <name type="scientific">Dimorphilus gyrociliatus</name>
    <dbReference type="NCBI Taxonomy" id="2664684"/>
    <lineage>
        <taxon>Eukaryota</taxon>
        <taxon>Metazoa</taxon>
        <taxon>Spiralia</taxon>
        <taxon>Lophotrochozoa</taxon>
        <taxon>Annelida</taxon>
        <taxon>Polychaeta</taxon>
        <taxon>Polychaeta incertae sedis</taxon>
        <taxon>Dinophilidae</taxon>
        <taxon>Dimorphilus</taxon>
    </lineage>
</organism>
<feature type="compositionally biased region" description="Basic and acidic residues" evidence="3">
    <location>
        <begin position="287"/>
        <end position="305"/>
    </location>
</feature>
<dbReference type="GO" id="GO:0000978">
    <property type="term" value="F:RNA polymerase II cis-regulatory region sequence-specific DNA binding"/>
    <property type="evidence" value="ECO:0007669"/>
    <property type="project" value="TreeGrafter"/>
</dbReference>
<dbReference type="Gene3D" id="1.10.10.60">
    <property type="entry name" value="Homeodomain-like"/>
    <property type="match status" value="2"/>
</dbReference>
<feature type="DNA-binding region" description="Homeobox" evidence="1">
    <location>
        <begin position="48"/>
        <end position="107"/>
    </location>
</feature>
<name>A0A7I8WB79_9ANNE</name>
<dbReference type="InterPro" id="IPR051649">
    <property type="entry name" value="CUT_Homeobox"/>
</dbReference>
<dbReference type="AlphaFoldDB" id="A0A7I8WB79"/>
<dbReference type="Proteomes" id="UP000549394">
    <property type="component" value="Unassembled WGS sequence"/>
</dbReference>
<keyword evidence="4" id="KW-0732">Signal</keyword>
<dbReference type="SMART" id="SM00389">
    <property type="entry name" value="HOX"/>
    <property type="match status" value="2"/>
</dbReference>
<dbReference type="GO" id="GO:0000981">
    <property type="term" value="F:DNA-binding transcription factor activity, RNA polymerase II-specific"/>
    <property type="evidence" value="ECO:0007669"/>
    <property type="project" value="TreeGrafter"/>
</dbReference>
<feature type="region of interest" description="Disordered" evidence="3">
    <location>
        <begin position="248"/>
        <end position="305"/>
    </location>
</feature>
<feature type="chain" id="PRO_5029548931" evidence="4">
    <location>
        <begin position="19"/>
        <end position="305"/>
    </location>
</feature>
<protein>
    <submittedName>
        <fullName evidence="6">DgyrCDS13632</fullName>
    </submittedName>
</protein>
<dbReference type="PANTHER" id="PTHR14057:SF47">
    <property type="entry name" value="HOMEOBOX PROTEIN ONECUT"/>
    <property type="match status" value="1"/>
</dbReference>
<feature type="domain" description="Homeobox" evidence="5">
    <location>
        <begin position="176"/>
        <end position="236"/>
    </location>
</feature>
<gene>
    <name evidence="6" type="ORF">DGYR_LOCUS12774</name>
</gene>
<keyword evidence="7" id="KW-1185">Reference proteome</keyword>
<dbReference type="InterPro" id="IPR001356">
    <property type="entry name" value="HD"/>
</dbReference>